<dbReference type="PROSITE" id="PS50157">
    <property type="entry name" value="ZINC_FINGER_C2H2_2"/>
    <property type="match status" value="10"/>
</dbReference>
<evidence type="ECO:0000256" key="6">
    <source>
        <dbReference type="PROSITE-ProRule" id="PRU00042"/>
    </source>
</evidence>
<evidence type="ECO:0000313" key="10">
    <source>
        <dbReference type="RefSeq" id="XP_013172746.1"/>
    </source>
</evidence>
<feature type="domain" description="ZAD" evidence="9">
    <location>
        <begin position="432"/>
        <end position="508"/>
    </location>
</feature>
<dbReference type="Proteomes" id="UP000694872">
    <property type="component" value="Unplaced"/>
</dbReference>
<feature type="domain" description="C2H2-type" evidence="8">
    <location>
        <begin position="277"/>
        <end position="305"/>
    </location>
</feature>
<evidence type="ECO:0000256" key="5">
    <source>
        <dbReference type="ARBA" id="ARBA00023242"/>
    </source>
</evidence>
<feature type="domain" description="C2H2-type" evidence="8">
    <location>
        <begin position="220"/>
        <end position="248"/>
    </location>
</feature>
<organism evidence="10">
    <name type="scientific">Papilio xuthus</name>
    <name type="common">Asian swallowtail butterfly</name>
    <dbReference type="NCBI Taxonomy" id="66420"/>
    <lineage>
        <taxon>Eukaryota</taxon>
        <taxon>Metazoa</taxon>
        <taxon>Ecdysozoa</taxon>
        <taxon>Arthropoda</taxon>
        <taxon>Hexapoda</taxon>
        <taxon>Insecta</taxon>
        <taxon>Pterygota</taxon>
        <taxon>Neoptera</taxon>
        <taxon>Endopterygota</taxon>
        <taxon>Lepidoptera</taxon>
        <taxon>Glossata</taxon>
        <taxon>Ditrysia</taxon>
        <taxon>Papilionoidea</taxon>
        <taxon>Papilionidae</taxon>
        <taxon>Papilioninae</taxon>
        <taxon>Papilio</taxon>
    </lineage>
</organism>
<keyword evidence="2" id="KW-0677">Repeat</keyword>
<dbReference type="SUPFAM" id="SSF57667">
    <property type="entry name" value="beta-beta-alpha zinc fingers"/>
    <property type="match status" value="6"/>
</dbReference>
<dbReference type="SMART" id="SM00868">
    <property type="entry name" value="zf-AD"/>
    <property type="match status" value="2"/>
</dbReference>
<feature type="binding site" evidence="7">
    <location>
        <position position="11"/>
    </location>
    <ligand>
        <name>Zn(2+)</name>
        <dbReference type="ChEBI" id="CHEBI:29105"/>
    </ligand>
</feature>
<dbReference type="Gene3D" id="3.40.1800.20">
    <property type="match status" value="1"/>
</dbReference>
<feature type="binding site" evidence="7">
    <location>
        <position position="481"/>
    </location>
    <ligand>
        <name>Zn(2+)</name>
        <dbReference type="ChEBI" id="CHEBI:29105"/>
    </ligand>
</feature>
<feature type="binding site" evidence="7">
    <location>
        <position position="484"/>
    </location>
    <ligand>
        <name>Zn(2+)</name>
        <dbReference type="ChEBI" id="CHEBI:29105"/>
    </ligand>
</feature>
<proteinExistence type="predicted"/>
<feature type="domain" description="C2H2-type" evidence="8">
    <location>
        <begin position="310"/>
        <end position="338"/>
    </location>
</feature>
<feature type="domain" description="C2H2-type" evidence="8">
    <location>
        <begin position="752"/>
        <end position="779"/>
    </location>
</feature>
<accession>A0AAJ6ZHK7</accession>
<dbReference type="FunFam" id="3.30.160.60:FF:000446">
    <property type="entry name" value="Zinc finger protein"/>
    <property type="match status" value="3"/>
</dbReference>
<dbReference type="InterPro" id="IPR012934">
    <property type="entry name" value="Znf_AD"/>
</dbReference>
<feature type="domain" description="C2H2-type" evidence="8">
    <location>
        <begin position="690"/>
        <end position="718"/>
    </location>
</feature>
<dbReference type="PROSITE" id="PS00028">
    <property type="entry name" value="ZINC_FINGER_C2H2_1"/>
    <property type="match status" value="11"/>
</dbReference>
<feature type="binding site" evidence="7">
    <location>
        <position position="437"/>
    </location>
    <ligand>
        <name>Zn(2+)</name>
        <dbReference type="ChEBI" id="CHEBI:29105"/>
    </ligand>
</feature>
<keyword evidence="4 7" id="KW-0862">Zinc</keyword>
<feature type="domain" description="C2H2-type" evidence="8">
    <location>
        <begin position="723"/>
        <end position="751"/>
    </location>
</feature>
<feature type="domain" description="C2H2-type" evidence="8">
    <location>
        <begin position="661"/>
        <end position="689"/>
    </location>
</feature>
<gene>
    <name evidence="10" type="primary">LOC106121579</name>
</gene>
<dbReference type="GO" id="GO:0005634">
    <property type="term" value="C:nucleus"/>
    <property type="evidence" value="ECO:0007669"/>
    <property type="project" value="InterPro"/>
</dbReference>
<evidence type="ECO:0000256" key="2">
    <source>
        <dbReference type="ARBA" id="ARBA00022737"/>
    </source>
</evidence>
<evidence type="ECO:0000256" key="7">
    <source>
        <dbReference type="PROSITE-ProRule" id="PRU01263"/>
    </source>
</evidence>
<dbReference type="AlphaFoldDB" id="A0AAJ6ZHK7"/>
<feature type="binding site" evidence="7">
    <location>
        <position position="434"/>
    </location>
    <ligand>
        <name>Zn(2+)</name>
        <dbReference type="ChEBI" id="CHEBI:29105"/>
    </ligand>
</feature>
<feature type="binding site" evidence="7">
    <location>
        <position position="55"/>
    </location>
    <ligand>
        <name>Zn(2+)</name>
        <dbReference type="ChEBI" id="CHEBI:29105"/>
    </ligand>
</feature>
<evidence type="ECO:0000259" key="8">
    <source>
        <dbReference type="PROSITE" id="PS50157"/>
    </source>
</evidence>
<dbReference type="SMART" id="SM00355">
    <property type="entry name" value="ZnF_C2H2"/>
    <property type="match status" value="12"/>
</dbReference>
<dbReference type="SUPFAM" id="SSF57716">
    <property type="entry name" value="Glucocorticoid receptor-like (DNA-binding domain)"/>
    <property type="match status" value="2"/>
</dbReference>
<dbReference type="GO" id="GO:0008270">
    <property type="term" value="F:zinc ion binding"/>
    <property type="evidence" value="ECO:0007669"/>
    <property type="project" value="UniProtKB-UniRule"/>
</dbReference>
<keyword evidence="1 7" id="KW-0479">Metal-binding</keyword>
<sequence>MSLYDKICRICLGQHGAFYPIFEKIENFEHNIQSKISTCLYVTVEDVKGYPRQICNNCNETLDILFNFINVFKESCQTLESKLLLMKIDIDASSNNDSDFDPTINKKKDSTVQDLDANITSSIKPRSKARVESEEKQVVKKVLQKEQLRTNINRDIRNAVASSILEGVFTWSGEEWCLNKNKADDTNNLMEQKDAIQSTTKIKTIKKKEIPTERKPQPPRLCDLCGDVFNEDHKLIAHKKRVHFNNPIKCPVCPMTCSSEYYLNCHMERRHRNNKIYECKFCDSKFAFIKDIHKHVEYVHEKKRKGNKIFACDTCDKTYKCVQSLTIHKRSVHTGERPDICTVCGARFFHIIYLREHMRLHTGETPYKCPICNRGYAQRGNMTSHLRNHRKSELDVATFSKIKPRLLKFKHTFISVCILYTFIKTEMSCIDKRCRICLQDGASYPIFEKIENFKHHNIQSKISTCLHVTVEDVEGYPRQICINCNETLDILCNFINVFKESCKALENKLPQIKIENDSSSNYDSDFDPAINIKEESPDLKDLDEKTSITTKVKATSTQSKEKNIVKKVLPKKQNNGNKRNTVASSILEGEFSWSGEQWCLNKKAAQNAIQKTKKKLQQVKKKNTPKEKKPPPPKLCDLCGEVFEQDKLVAHMKRVHLNSPAKCPVCSRICSSEYYLNRHMKRKHLDDKKYQCKSCDKTFAFVGELRSHTRYVHEKIRRTPQIFPCDMCERTFKCMQSLTIHKRSVHTGERPEKCSVCGAGFYHIVYLREHMRLHTGETPYKCPICDRGYAQRGNMRSHLRIHRKSELDAATLSKIKPRLLRFLKA</sequence>
<dbReference type="PANTHER" id="PTHR24377">
    <property type="entry name" value="IP01015P-RELATED"/>
    <property type="match status" value="1"/>
</dbReference>
<evidence type="ECO:0000259" key="9">
    <source>
        <dbReference type="PROSITE" id="PS51915"/>
    </source>
</evidence>
<dbReference type="InterPro" id="IPR050826">
    <property type="entry name" value="Krueppel_C2H2_ZnFinger"/>
</dbReference>
<feature type="domain" description="C2H2-type" evidence="8">
    <location>
        <begin position="780"/>
        <end position="807"/>
    </location>
</feature>
<feature type="domain" description="C2H2-type" evidence="8">
    <location>
        <begin position="339"/>
        <end position="366"/>
    </location>
</feature>
<keyword evidence="3 6" id="KW-0863">Zinc-finger</keyword>
<dbReference type="InterPro" id="IPR013087">
    <property type="entry name" value="Znf_C2H2_type"/>
</dbReference>
<feature type="binding site" evidence="7">
    <location>
        <position position="8"/>
    </location>
    <ligand>
        <name>Zn(2+)</name>
        <dbReference type="ChEBI" id="CHEBI:29105"/>
    </ligand>
</feature>
<evidence type="ECO:0000256" key="3">
    <source>
        <dbReference type="ARBA" id="ARBA00022771"/>
    </source>
</evidence>
<dbReference type="RefSeq" id="XP_013172746.1">
    <property type="nucleotide sequence ID" value="XM_013317292.1"/>
</dbReference>
<dbReference type="InterPro" id="IPR036236">
    <property type="entry name" value="Znf_C2H2_sf"/>
</dbReference>
<dbReference type="Gene3D" id="3.30.160.60">
    <property type="entry name" value="Classic Zinc Finger"/>
    <property type="match status" value="8"/>
</dbReference>
<dbReference type="Pfam" id="PF00096">
    <property type="entry name" value="zf-C2H2"/>
    <property type="match status" value="4"/>
</dbReference>
<dbReference type="PROSITE" id="PS51915">
    <property type="entry name" value="ZAD"/>
    <property type="match status" value="2"/>
</dbReference>
<dbReference type="KEGG" id="pxu:106121579"/>
<protein>
    <submittedName>
        <fullName evidence="10">Zinc finger protein 600-like</fullName>
    </submittedName>
</protein>
<evidence type="ECO:0000256" key="4">
    <source>
        <dbReference type="ARBA" id="ARBA00022833"/>
    </source>
</evidence>
<dbReference type="FunFam" id="3.30.160.60:FF:000710">
    <property type="entry name" value="Zinc finger protein 768"/>
    <property type="match status" value="1"/>
</dbReference>
<reference evidence="10" key="1">
    <citation type="submission" date="2025-08" db="UniProtKB">
        <authorList>
            <consortium name="RefSeq"/>
        </authorList>
    </citation>
    <scope>IDENTIFICATION</scope>
</reference>
<keyword evidence="5" id="KW-0539">Nucleus</keyword>
<name>A0AAJ6ZHK7_PAPXU</name>
<evidence type="ECO:0000256" key="1">
    <source>
        <dbReference type="ARBA" id="ARBA00022723"/>
    </source>
</evidence>
<dbReference type="Pfam" id="PF13912">
    <property type="entry name" value="zf-C2H2_6"/>
    <property type="match status" value="2"/>
</dbReference>
<feature type="domain" description="ZAD" evidence="9">
    <location>
        <begin position="6"/>
        <end position="82"/>
    </location>
</feature>
<feature type="binding site" evidence="7">
    <location>
        <position position="58"/>
    </location>
    <ligand>
        <name>Zn(2+)</name>
        <dbReference type="ChEBI" id="CHEBI:29105"/>
    </ligand>
</feature>
<feature type="domain" description="C2H2-type" evidence="8">
    <location>
        <begin position="367"/>
        <end position="394"/>
    </location>
</feature>
<dbReference type="Pfam" id="PF07776">
    <property type="entry name" value="zf-AD"/>
    <property type="match status" value="2"/>
</dbReference>
<dbReference type="GeneID" id="106121579"/>